<feature type="compositionally biased region" description="Basic and acidic residues" evidence="10">
    <location>
        <begin position="752"/>
        <end position="761"/>
    </location>
</feature>
<gene>
    <name evidence="11" type="ORF">CIPAW_02G161700</name>
</gene>
<name>A0A8T1RFN3_CARIL</name>
<reference evidence="11" key="1">
    <citation type="submission" date="2020-12" db="EMBL/GenBank/DDBJ databases">
        <title>WGS assembly of Carya illinoinensis cv. Pawnee.</title>
        <authorList>
            <person name="Platts A."/>
            <person name="Shu S."/>
            <person name="Wright S."/>
            <person name="Barry K."/>
            <person name="Edger P."/>
            <person name="Pires J.C."/>
            <person name="Schmutz J."/>
        </authorList>
    </citation>
    <scope>NUCLEOTIDE SEQUENCE</scope>
    <source>
        <tissue evidence="11">Leaf</tissue>
    </source>
</reference>
<evidence type="ECO:0000256" key="10">
    <source>
        <dbReference type="SAM" id="MobiDB-lite"/>
    </source>
</evidence>
<feature type="compositionally biased region" description="Basic residues" evidence="10">
    <location>
        <begin position="742"/>
        <end position="751"/>
    </location>
</feature>
<evidence type="ECO:0000256" key="3">
    <source>
        <dbReference type="ARBA" id="ARBA00022737"/>
    </source>
</evidence>
<dbReference type="CDD" id="cd20404">
    <property type="entry name" value="Tudor_Agenet_AtEML-like"/>
    <property type="match status" value="1"/>
</dbReference>
<dbReference type="FunFam" id="2.30.30.140:FF:000033">
    <property type="entry name" value="Binding protein"/>
    <property type="match status" value="1"/>
</dbReference>
<evidence type="ECO:0000256" key="2">
    <source>
        <dbReference type="ARBA" id="ARBA00006254"/>
    </source>
</evidence>
<feature type="region of interest" description="Disordered" evidence="10">
    <location>
        <begin position="268"/>
        <end position="438"/>
    </location>
</feature>
<dbReference type="GO" id="GO:0005634">
    <property type="term" value="C:nucleus"/>
    <property type="evidence" value="ECO:0007669"/>
    <property type="project" value="UniProtKB-SubCell"/>
</dbReference>
<dbReference type="PANTHER" id="PTHR12663:SF69">
    <property type="entry name" value="SISTER CHROMATID COHESION PROTEIN PDS5 HOMOLOG E"/>
    <property type="match status" value="1"/>
</dbReference>
<keyword evidence="5" id="KW-0132">Cell division</keyword>
<keyword evidence="4" id="KW-0227">DNA damage</keyword>
<dbReference type="InterPro" id="IPR039776">
    <property type="entry name" value="Pds5"/>
</dbReference>
<keyword evidence="3" id="KW-0677">Repeat</keyword>
<evidence type="ECO:0000256" key="7">
    <source>
        <dbReference type="ARBA" id="ARBA00023242"/>
    </source>
</evidence>
<feature type="compositionally biased region" description="Polar residues" evidence="10">
    <location>
        <begin position="774"/>
        <end position="785"/>
    </location>
</feature>
<feature type="compositionally biased region" description="Polar residues" evidence="10">
    <location>
        <begin position="828"/>
        <end position="838"/>
    </location>
</feature>
<feature type="region of interest" description="Disordered" evidence="10">
    <location>
        <begin position="599"/>
        <end position="659"/>
    </location>
</feature>
<evidence type="ECO:0000256" key="6">
    <source>
        <dbReference type="ARBA" id="ARBA00023204"/>
    </source>
</evidence>
<evidence type="ECO:0000256" key="1">
    <source>
        <dbReference type="ARBA" id="ARBA00004123"/>
    </source>
</evidence>
<evidence type="ECO:0000256" key="4">
    <source>
        <dbReference type="ARBA" id="ARBA00022763"/>
    </source>
</evidence>
<accession>A0A8T1RFN3</accession>
<keyword evidence="12" id="KW-1185">Reference proteome</keyword>
<keyword evidence="8" id="KW-0131">Cell cycle</keyword>
<feature type="compositionally biased region" description="Basic and acidic residues" evidence="10">
    <location>
        <begin position="604"/>
        <end position="613"/>
    </location>
</feature>
<evidence type="ECO:0000313" key="12">
    <source>
        <dbReference type="Proteomes" id="UP000811609"/>
    </source>
</evidence>
<comment type="similarity">
    <text evidence="2">Belongs to the PDS5 family.</text>
</comment>
<evidence type="ECO:0000256" key="5">
    <source>
        <dbReference type="ARBA" id="ARBA00022776"/>
    </source>
</evidence>
<dbReference type="GO" id="GO:0009556">
    <property type="term" value="P:microsporogenesis"/>
    <property type="evidence" value="ECO:0007669"/>
    <property type="project" value="UniProtKB-ARBA"/>
</dbReference>
<dbReference type="Proteomes" id="UP000811609">
    <property type="component" value="Chromosome 2"/>
</dbReference>
<feature type="compositionally biased region" description="Basic and acidic residues" evidence="10">
    <location>
        <begin position="333"/>
        <end position="344"/>
    </location>
</feature>
<dbReference type="GO" id="GO:0035825">
    <property type="term" value="P:homologous recombination"/>
    <property type="evidence" value="ECO:0007669"/>
    <property type="project" value="UniProtKB-ARBA"/>
</dbReference>
<organism evidence="11 12">
    <name type="scientific">Carya illinoinensis</name>
    <name type="common">Pecan</name>
    <dbReference type="NCBI Taxonomy" id="32201"/>
    <lineage>
        <taxon>Eukaryota</taxon>
        <taxon>Viridiplantae</taxon>
        <taxon>Streptophyta</taxon>
        <taxon>Embryophyta</taxon>
        <taxon>Tracheophyta</taxon>
        <taxon>Spermatophyta</taxon>
        <taxon>Magnoliopsida</taxon>
        <taxon>eudicotyledons</taxon>
        <taxon>Gunneridae</taxon>
        <taxon>Pentapetalae</taxon>
        <taxon>rosids</taxon>
        <taxon>fabids</taxon>
        <taxon>Fagales</taxon>
        <taxon>Juglandaceae</taxon>
        <taxon>Carya</taxon>
    </lineage>
</organism>
<keyword evidence="5" id="KW-0498">Mitosis</keyword>
<dbReference type="Pfam" id="PF20168">
    <property type="entry name" value="PDS5"/>
    <property type="match status" value="1"/>
</dbReference>
<feature type="compositionally biased region" description="Basic and acidic residues" evidence="10">
    <location>
        <begin position="807"/>
        <end position="827"/>
    </location>
</feature>
<evidence type="ECO:0000256" key="9">
    <source>
        <dbReference type="ARBA" id="ARBA00058864"/>
    </source>
</evidence>
<feature type="region of interest" description="Disordered" evidence="10">
    <location>
        <begin position="567"/>
        <end position="587"/>
    </location>
</feature>
<comment type="function">
    <text evidence="9">Cohesin cofactor dispensable during the meiotic division but playing an important role in DNA repair by homologous recombination (HR) probably by helping SMC5/SMC6 complex. Regulator of sister chromatid cohesion in mitosis which may stabilize cohesin complex association with chromatin. May couple sister chromatid cohesion during mitosis to DNA replication. Cohesion ensures that chromosome partitioning is accurate in both meiotic and mitotic cells and plays an important role in DNA repair.</text>
</comment>
<evidence type="ECO:0000313" key="11">
    <source>
        <dbReference type="EMBL" id="KAG6665455.1"/>
    </source>
</evidence>
<comment type="subcellular location">
    <subcellularLocation>
        <location evidence="1">Nucleus</location>
    </subcellularLocation>
</comment>
<dbReference type="GO" id="GO:0007064">
    <property type="term" value="P:mitotic sister chromatid cohesion"/>
    <property type="evidence" value="ECO:0007669"/>
    <property type="project" value="InterPro"/>
</dbReference>
<dbReference type="GO" id="GO:0000785">
    <property type="term" value="C:chromatin"/>
    <property type="evidence" value="ECO:0007669"/>
    <property type="project" value="TreeGrafter"/>
</dbReference>
<dbReference type="EMBL" id="CM031810">
    <property type="protein sequence ID" value="KAG6665455.1"/>
    <property type="molecule type" value="Genomic_DNA"/>
</dbReference>
<dbReference type="PANTHER" id="PTHR12663">
    <property type="entry name" value="ANDROGEN INDUCED INHIBITOR OF PROLIFERATION AS3 / PDS5-RELATED"/>
    <property type="match status" value="1"/>
</dbReference>
<keyword evidence="6" id="KW-0234">DNA repair</keyword>
<dbReference type="GO" id="GO:0006281">
    <property type="term" value="P:DNA repair"/>
    <property type="evidence" value="ECO:0007669"/>
    <property type="project" value="UniProtKB-KW"/>
</dbReference>
<evidence type="ECO:0000256" key="8">
    <source>
        <dbReference type="ARBA" id="ARBA00023306"/>
    </source>
</evidence>
<protein>
    <submittedName>
        <fullName evidence="11">Uncharacterized protein</fullName>
    </submittedName>
</protein>
<feature type="compositionally biased region" description="Basic and acidic residues" evidence="10">
    <location>
        <begin position="268"/>
        <end position="296"/>
    </location>
</feature>
<proteinExistence type="inferred from homology"/>
<feature type="compositionally biased region" description="Basic and acidic residues" evidence="10">
    <location>
        <begin position="567"/>
        <end position="577"/>
    </location>
</feature>
<feature type="compositionally biased region" description="Polar residues" evidence="10">
    <location>
        <begin position="614"/>
        <end position="627"/>
    </location>
</feature>
<sequence length="847" mass="92641">MGRFSKRSKICEKKGKPSTGIETQNSVIIDKLGGIRNCPFKVESLLANVEQAPSESMKDALLPSMKALIANELLTHSEMDVKVSVASCLTEITRITAPDAPYNDDQMKEIFHLTVAAFEQLPHVSSRCYTKAVSILETVAKVRSCLVMLDLECDSLVVEMFQNFLKGLRSNQPDTVFSAMETIMTLVIDESEEISSDLLVPLLATVKKENETASPIEWELGERIITNCAVKLKHCLKEAVQSMDIALDEYSQTVASICQSGSVPLEHEHVNGYGEHSADDKLEESTDSDLPPRTDPNEPPQVTKGLAPDTVCGTKVGQPVDGTLKSAMSNGTRNDETLKNEKISKSLQSRVLAKHSKSIGARSNAEPGSLGSTKAAKSEIERGSVPKKRGRKPNSLMNPEEGYVHTWISPGRKTTITHRRKSHDGGIDDTASENPDSSMANLSLENVTEPSAFEAQTNKIVVPAAPSPEDGLPDSSHRKRGRPKKKGNTENQDADPDSLSRSKGRFLKAHDGEKALQSADLSMKKESEVLSNCDAKAQGRSRKIRIATTPKEETTVAPGYVVSEKEAAVPRVPEEKPLSPSTMNVDGMNDKSLIQLVIKKRKKGDMPSKRDISETSGSKMISKSATKSTDRADSYLKETSKSKLKRMRTTGKKESSEKRDLDEQLVGSRIKVWWPLDKMFYEGIVNSYDPLKKKHQVLYADGDEEVLNLKKECWEPVGDNVLPVGQETNAQEPCASSDLLQKRRGKAKSKSAKREIVDSSLKRSGGSGGISEVVEQTESDGNSADNLEPDKPIVVSESVNDPSMAEDGLKDDGHIKSTGKSRIDRLKTGTSLMQNMPKATTLPKGFL</sequence>
<feature type="compositionally biased region" description="Basic residues" evidence="10">
    <location>
        <begin position="477"/>
        <end position="486"/>
    </location>
</feature>
<feature type="region of interest" description="Disordered" evidence="10">
    <location>
        <begin position="741"/>
        <end position="847"/>
    </location>
</feature>
<keyword evidence="7" id="KW-0539">Nucleus</keyword>
<feature type="region of interest" description="Disordered" evidence="10">
    <location>
        <begin position="460"/>
        <end position="511"/>
    </location>
</feature>
<feature type="compositionally biased region" description="Basic and acidic residues" evidence="10">
    <location>
        <begin position="628"/>
        <end position="641"/>
    </location>
</feature>
<dbReference type="AlphaFoldDB" id="A0A8T1RFN3"/>
<comment type="caution">
    <text evidence="11">The sequence shown here is derived from an EMBL/GenBank/DDBJ whole genome shotgun (WGS) entry which is preliminary data.</text>
</comment>